<evidence type="ECO:0000256" key="6">
    <source>
        <dbReference type="SAM" id="Phobius"/>
    </source>
</evidence>
<dbReference type="PANTHER" id="PTHR20855:SF3">
    <property type="entry name" value="LD03007P"/>
    <property type="match status" value="1"/>
</dbReference>
<dbReference type="InterPro" id="IPR004254">
    <property type="entry name" value="AdipoR/HlyIII-related"/>
</dbReference>
<feature type="transmembrane region" description="Helical" evidence="6">
    <location>
        <begin position="202"/>
        <end position="221"/>
    </location>
</feature>
<evidence type="ECO:0000256" key="2">
    <source>
        <dbReference type="ARBA" id="ARBA00022692"/>
    </source>
</evidence>
<keyword evidence="4 6" id="KW-0472">Membrane</keyword>
<feature type="binding site" evidence="5">
    <location>
        <position position="197"/>
    </location>
    <ligand>
        <name>Zn(2+)</name>
        <dbReference type="ChEBI" id="CHEBI:29105"/>
    </ligand>
</feature>
<dbReference type="Proteomes" id="UP000030643">
    <property type="component" value="Unassembled WGS sequence"/>
</dbReference>
<feature type="transmembrane region" description="Helical" evidence="6">
    <location>
        <begin position="58"/>
        <end position="80"/>
    </location>
</feature>
<proteinExistence type="predicted"/>
<feature type="transmembrane region" description="Helical" evidence="6">
    <location>
        <begin position="146"/>
        <end position="163"/>
    </location>
</feature>
<feature type="transmembrane region" description="Helical" evidence="6">
    <location>
        <begin position="92"/>
        <end position="110"/>
    </location>
</feature>
<comment type="subcellular location">
    <subcellularLocation>
        <location evidence="1">Membrane</location>
        <topology evidence="1">Multi-pass membrane protein</topology>
    </subcellularLocation>
</comment>
<keyword evidence="2 6" id="KW-0812">Transmembrane</keyword>
<dbReference type="EMBL" id="DF820487">
    <property type="protein sequence ID" value="GAK30573.1"/>
    <property type="molecule type" value="Genomic_DNA"/>
</dbReference>
<evidence type="ECO:0000313" key="7">
    <source>
        <dbReference type="EMBL" id="GAK30573.1"/>
    </source>
</evidence>
<feature type="transmembrane region" description="Helical" evidence="6">
    <location>
        <begin position="169"/>
        <end position="190"/>
    </location>
</feature>
<dbReference type="Pfam" id="PF03006">
    <property type="entry name" value="HlyIII"/>
    <property type="match status" value="1"/>
</dbReference>
<dbReference type="GO" id="GO:0016020">
    <property type="term" value="C:membrane"/>
    <property type="evidence" value="ECO:0007669"/>
    <property type="project" value="UniProtKB-SubCell"/>
</dbReference>
<evidence type="ECO:0000313" key="8">
    <source>
        <dbReference type="Proteomes" id="UP000030643"/>
    </source>
</evidence>
<keyword evidence="5" id="KW-0862">Zinc</keyword>
<keyword evidence="3 6" id="KW-1133">Transmembrane helix</keyword>
<reference evidence="8" key="1">
    <citation type="journal article" date="2014" name="Genome Announc.">
        <title>Draft genome sequence of Weissella oryzae SG25T, isolated from fermented rice grains.</title>
        <authorList>
            <person name="Tanizawa Y."/>
            <person name="Fujisawa T."/>
            <person name="Mochizuki T."/>
            <person name="Kaminuma E."/>
            <person name="Suzuki Y."/>
            <person name="Nakamura Y."/>
            <person name="Tohno M."/>
        </authorList>
    </citation>
    <scope>NUCLEOTIDE SEQUENCE [LARGE SCALE GENOMIC DNA]</scope>
    <source>
        <strain evidence="8">DSM 25784 / JCM 18191 / LMG 30913 / SG25</strain>
    </source>
</reference>
<feature type="binding site" evidence="5">
    <location>
        <position position="75"/>
    </location>
    <ligand>
        <name>Zn(2+)</name>
        <dbReference type="ChEBI" id="CHEBI:29105"/>
    </ligand>
</feature>
<feature type="transmembrane region" description="Helical" evidence="6">
    <location>
        <begin position="116"/>
        <end position="134"/>
    </location>
</feature>
<keyword evidence="5" id="KW-0479">Metal-binding</keyword>
<feature type="transmembrane region" description="Helical" evidence="6">
    <location>
        <begin position="20"/>
        <end position="46"/>
    </location>
</feature>
<gene>
    <name evidence="7" type="ORF">WOSG25_040130</name>
</gene>
<accession>A0A069CTJ3</accession>
<protein>
    <submittedName>
        <fullName evidence="7">Hemolysin III family protein</fullName>
    </submittedName>
</protein>
<dbReference type="PANTHER" id="PTHR20855">
    <property type="entry name" value="ADIPOR/PROGESTIN RECEPTOR-RELATED"/>
    <property type="match status" value="1"/>
</dbReference>
<organism evidence="7 8">
    <name type="scientific">Weissella oryzae (strain DSM 25784 / JCM 18191 / LMG 30913 / SG25)</name>
    <dbReference type="NCBI Taxonomy" id="1329250"/>
    <lineage>
        <taxon>Bacteria</taxon>
        <taxon>Bacillati</taxon>
        <taxon>Bacillota</taxon>
        <taxon>Bacilli</taxon>
        <taxon>Lactobacillales</taxon>
        <taxon>Lactobacillaceae</taxon>
        <taxon>Weissella</taxon>
    </lineage>
</organism>
<sequence>MIMPKSNFRSSRTYQIIYEILNSVTHGLGALVAVSAATLMLVLAVITKQSPLTITALSIYAASIIIFLLASTLFHALIFTRAVKIFQFLDHSGIYLVILGSYTPYTWLFMPKVVGWTIWGIIAFLSVAGIIYDLRFLGRWPWLSTGIYLIMGWLIVMAFPQLHQTLTPFAFNTLLAGGVTYSLGAMVYLFPKIPMGHVFWHLFVLGGATLMYISLFSMLFIGH</sequence>
<evidence type="ECO:0000256" key="1">
    <source>
        <dbReference type="ARBA" id="ARBA00004141"/>
    </source>
</evidence>
<evidence type="ECO:0000256" key="3">
    <source>
        <dbReference type="ARBA" id="ARBA00022989"/>
    </source>
</evidence>
<evidence type="ECO:0000256" key="5">
    <source>
        <dbReference type="PIRSR" id="PIRSR604254-1"/>
    </source>
</evidence>
<dbReference type="eggNOG" id="COG1272">
    <property type="taxonomic scope" value="Bacteria"/>
</dbReference>
<dbReference type="STRING" id="1329250.WOSG25_040130"/>
<dbReference type="GO" id="GO:0046872">
    <property type="term" value="F:metal ion binding"/>
    <property type="evidence" value="ECO:0007669"/>
    <property type="project" value="UniProtKB-KW"/>
</dbReference>
<feature type="binding site" evidence="5">
    <location>
        <position position="201"/>
    </location>
    <ligand>
        <name>Zn(2+)</name>
        <dbReference type="ChEBI" id="CHEBI:29105"/>
    </ligand>
</feature>
<name>A0A069CTJ3_WEIOS</name>
<dbReference type="AlphaFoldDB" id="A0A069CTJ3"/>
<keyword evidence="8" id="KW-1185">Reference proteome</keyword>
<evidence type="ECO:0000256" key="4">
    <source>
        <dbReference type="ARBA" id="ARBA00023136"/>
    </source>
</evidence>